<evidence type="ECO:0000313" key="2">
    <source>
        <dbReference type="EMBL" id="SGZ18936.1"/>
    </source>
</evidence>
<gene>
    <name evidence="2" type="ORF">NVI5450_4705</name>
</gene>
<dbReference type="Proteomes" id="UP000183794">
    <property type="component" value="Unassembled WGS sequence"/>
</dbReference>
<reference evidence="2 3" key="1">
    <citation type="submission" date="2016-11" db="EMBL/GenBank/DDBJ databases">
        <authorList>
            <person name="Jaros S."/>
            <person name="Januszkiewicz K."/>
            <person name="Wedrychowicz H."/>
        </authorList>
    </citation>
    <scope>NUCLEOTIDE SEQUENCE [LARGE SCALE GENOMIC DNA]</scope>
    <source>
        <strain evidence="2">NVI 5450</strain>
    </source>
</reference>
<feature type="chain" id="PRO_5013335406" evidence="1">
    <location>
        <begin position="20"/>
        <end position="136"/>
    </location>
</feature>
<proteinExistence type="predicted"/>
<dbReference type="AlphaFoldDB" id="A0A1L0F868"/>
<name>A0A1L0F868_9GAMM</name>
<sequence>MKKITLLCFLLSNVNIVNAEEWFSVARHGECVPLFILAENIKEFKGVATPDKLIKSYLNSGHQAEMGDFREVVIKAFGDDMTAEQKKTLPPKGASYQIIVDGIVKWTLLEKAYCREFLKKQVKILKERGTCTSLLT</sequence>
<keyword evidence="1" id="KW-0732">Signal</keyword>
<organism evidence="2 3">
    <name type="scientific">Moritella viscosa</name>
    <dbReference type="NCBI Taxonomy" id="80854"/>
    <lineage>
        <taxon>Bacteria</taxon>
        <taxon>Pseudomonadati</taxon>
        <taxon>Pseudomonadota</taxon>
        <taxon>Gammaproteobacteria</taxon>
        <taxon>Alteromonadales</taxon>
        <taxon>Moritellaceae</taxon>
        <taxon>Moritella</taxon>
    </lineage>
</organism>
<accession>A0A1L0F868</accession>
<feature type="signal peptide" evidence="1">
    <location>
        <begin position="1"/>
        <end position="19"/>
    </location>
</feature>
<protein>
    <submittedName>
        <fullName evidence="2">ISPpu15, transposase Orf2</fullName>
    </submittedName>
</protein>
<evidence type="ECO:0000313" key="3">
    <source>
        <dbReference type="Proteomes" id="UP000183794"/>
    </source>
</evidence>
<dbReference type="EMBL" id="FPLD01000136">
    <property type="protein sequence ID" value="SGZ18936.1"/>
    <property type="molecule type" value="Genomic_DNA"/>
</dbReference>
<evidence type="ECO:0000256" key="1">
    <source>
        <dbReference type="SAM" id="SignalP"/>
    </source>
</evidence>
<dbReference type="RefSeq" id="WP_075498104.1">
    <property type="nucleotide sequence ID" value="NZ_CAWRBC010000094.1"/>
</dbReference>